<dbReference type="Proteomes" id="UP000194204">
    <property type="component" value="Unassembled WGS sequence"/>
</dbReference>
<name>A0A1Y2STT9_9GAMM</name>
<gene>
    <name evidence="1" type="ORF">Xbed_00506</name>
</gene>
<dbReference type="EMBL" id="MUBK01000003">
    <property type="protein sequence ID" value="OTA21279.1"/>
    <property type="molecule type" value="Genomic_DNA"/>
</dbReference>
<keyword evidence="2" id="KW-1185">Reference proteome</keyword>
<organism evidence="1 2">
    <name type="scientific">Xenorhabdus beddingii</name>
    <dbReference type="NCBI Taxonomy" id="40578"/>
    <lineage>
        <taxon>Bacteria</taxon>
        <taxon>Pseudomonadati</taxon>
        <taxon>Pseudomonadota</taxon>
        <taxon>Gammaproteobacteria</taxon>
        <taxon>Enterobacterales</taxon>
        <taxon>Morganellaceae</taxon>
        <taxon>Xenorhabdus</taxon>
    </lineage>
</organism>
<evidence type="ECO:0000313" key="2">
    <source>
        <dbReference type="Proteomes" id="UP000194204"/>
    </source>
</evidence>
<reference evidence="1 2" key="1">
    <citation type="submission" date="2017-01" db="EMBL/GenBank/DDBJ databases">
        <title>Deconstructing symbiosis and pathogenesis requirements using a combined genomic-metabolomic approach.</title>
        <authorList>
            <person name="Tobias N.J."/>
            <person name="Wolff H."/>
            <person name="Djahanschiri B."/>
            <person name="Ebersberger I."/>
            <person name="Bode H.B."/>
        </authorList>
    </citation>
    <scope>NUCLEOTIDE SEQUENCE [LARGE SCALE GENOMIC DNA]</scope>
    <source>
        <strain evidence="1 2">DSM 4764</strain>
    </source>
</reference>
<sequence length="42" mass="4431">MMGLSAPSLSIYPAAVTIVIKHGWGSTVNAKHGYEESVSPLM</sequence>
<proteinExistence type="predicted"/>
<comment type="caution">
    <text evidence="1">The sequence shown here is derived from an EMBL/GenBank/DDBJ whole genome shotgun (WGS) entry which is preliminary data.</text>
</comment>
<protein>
    <submittedName>
        <fullName evidence="1">Uncharacterized protein</fullName>
    </submittedName>
</protein>
<evidence type="ECO:0000313" key="1">
    <source>
        <dbReference type="EMBL" id="OTA21279.1"/>
    </source>
</evidence>
<dbReference type="AlphaFoldDB" id="A0A1Y2STT9"/>
<accession>A0A1Y2STT9</accession>